<keyword evidence="4" id="KW-1185">Reference proteome</keyword>
<dbReference type="EMBL" id="KN824289">
    <property type="protein sequence ID" value="KIM29169.1"/>
    <property type="molecule type" value="Genomic_DNA"/>
</dbReference>
<dbReference type="AlphaFoldDB" id="A0A0C3BAP9"/>
<evidence type="ECO:0000313" key="4">
    <source>
        <dbReference type="Proteomes" id="UP000054097"/>
    </source>
</evidence>
<dbReference type="OrthoDB" id="3266524at2759"/>
<accession>A0A0C3BAP9</accession>
<dbReference type="HOGENOM" id="CLU_048313_0_0_1"/>
<feature type="region of interest" description="Disordered" evidence="1">
    <location>
        <begin position="129"/>
        <end position="299"/>
    </location>
</feature>
<proteinExistence type="predicted"/>
<feature type="compositionally biased region" description="Polar residues" evidence="1">
    <location>
        <begin position="240"/>
        <end position="257"/>
    </location>
</feature>
<evidence type="ECO:0000256" key="1">
    <source>
        <dbReference type="SAM" id="MobiDB-lite"/>
    </source>
</evidence>
<keyword evidence="2" id="KW-0472">Membrane</keyword>
<keyword evidence="2" id="KW-1133">Transmembrane helix</keyword>
<sequence length="361" mass="39272">MTIKSEVGDTVFIDTFEAISLSNWYYGDHKWDPTTRLSHTVTIRGQASSTGQLYIPIRISFDMVTHGNEHLYYSVKGIQFKTVADVAAAANSPPASTPAGTIAGAIIGALAIVALLLLGFFLYRKRKQRNQTPGPPPVNVAEQPQYTVPTPGGNAQWGPMAMQDQSRPVTTYDQPRPGTTYEQPRPGTTYDQSSPMTTYSQLRPGTTYEEWRPETTHGQPPMSPIPPSTTGSSFSPPTTIASLPSKATPQRIYSSGKDNPASFFPSRSTNSERGRASPIASSSGAGPSQTHDSPPVYGNSRVLSTWASANRAAVSEDMESKLLSAGYMPGDDPDLFTEDEWQTKFGLTRLELVRLRRLYSG</sequence>
<evidence type="ECO:0000256" key="2">
    <source>
        <dbReference type="SAM" id="Phobius"/>
    </source>
</evidence>
<dbReference type="Proteomes" id="UP000054097">
    <property type="component" value="Unassembled WGS sequence"/>
</dbReference>
<gene>
    <name evidence="3" type="ORF">M408DRAFT_119626</name>
</gene>
<feature type="compositionally biased region" description="Polar residues" evidence="1">
    <location>
        <begin position="163"/>
        <end position="173"/>
    </location>
</feature>
<feature type="transmembrane region" description="Helical" evidence="2">
    <location>
        <begin position="102"/>
        <end position="123"/>
    </location>
</feature>
<feature type="compositionally biased region" description="Low complexity" evidence="1">
    <location>
        <begin position="276"/>
        <end position="288"/>
    </location>
</feature>
<name>A0A0C3BAP9_SERVB</name>
<feature type="compositionally biased region" description="Polar residues" evidence="1">
    <location>
        <begin position="189"/>
        <end position="204"/>
    </location>
</feature>
<protein>
    <submittedName>
        <fullName evidence="3">Uncharacterized protein</fullName>
    </submittedName>
</protein>
<keyword evidence="2" id="KW-0812">Transmembrane</keyword>
<organism evidence="3 4">
    <name type="scientific">Serendipita vermifera MAFF 305830</name>
    <dbReference type="NCBI Taxonomy" id="933852"/>
    <lineage>
        <taxon>Eukaryota</taxon>
        <taxon>Fungi</taxon>
        <taxon>Dikarya</taxon>
        <taxon>Basidiomycota</taxon>
        <taxon>Agaricomycotina</taxon>
        <taxon>Agaricomycetes</taxon>
        <taxon>Sebacinales</taxon>
        <taxon>Serendipitaceae</taxon>
        <taxon>Serendipita</taxon>
    </lineage>
</organism>
<evidence type="ECO:0000313" key="3">
    <source>
        <dbReference type="EMBL" id="KIM29169.1"/>
    </source>
</evidence>
<reference evidence="3 4" key="1">
    <citation type="submission" date="2014-04" db="EMBL/GenBank/DDBJ databases">
        <authorList>
            <consortium name="DOE Joint Genome Institute"/>
            <person name="Kuo A."/>
            <person name="Zuccaro A."/>
            <person name="Kohler A."/>
            <person name="Nagy L.G."/>
            <person name="Floudas D."/>
            <person name="Copeland A."/>
            <person name="Barry K.W."/>
            <person name="Cichocki N."/>
            <person name="Veneault-Fourrey C."/>
            <person name="LaButti K."/>
            <person name="Lindquist E.A."/>
            <person name="Lipzen A."/>
            <person name="Lundell T."/>
            <person name="Morin E."/>
            <person name="Murat C."/>
            <person name="Sun H."/>
            <person name="Tunlid A."/>
            <person name="Henrissat B."/>
            <person name="Grigoriev I.V."/>
            <person name="Hibbett D.S."/>
            <person name="Martin F."/>
            <person name="Nordberg H.P."/>
            <person name="Cantor M.N."/>
            <person name="Hua S.X."/>
        </authorList>
    </citation>
    <scope>NUCLEOTIDE SEQUENCE [LARGE SCALE GENOMIC DNA]</scope>
    <source>
        <strain evidence="3 4">MAFF 305830</strain>
    </source>
</reference>
<reference evidence="4" key="2">
    <citation type="submission" date="2015-01" db="EMBL/GenBank/DDBJ databases">
        <title>Evolutionary Origins and Diversification of the Mycorrhizal Mutualists.</title>
        <authorList>
            <consortium name="DOE Joint Genome Institute"/>
            <consortium name="Mycorrhizal Genomics Consortium"/>
            <person name="Kohler A."/>
            <person name="Kuo A."/>
            <person name="Nagy L.G."/>
            <person name="Floudas D."/>
            <person name="Copeland A."/>
            <person name="Barry K.W."/>
            <person name="Cichocki N."/>
            <person name="Veneault-Fourrey C."/>
            <person name="LaButti K."/>
            <person name="Lindquist E.A."/>
            <person name="Lipzen A."/>
            <person name="Lundell T."/>
            <person name="Morin E."/>
            <person name="Murat C."/>
            <person name="Riley R."/>
            <person name="Ohm R."/>
            <person name="Sun H."/>
            <person name="Tunlid A."/>
            <person name="Henrissat B."/>
            <person name="Grigoriev I.V."/>
            <person name="Hibbett D.S."/>
            <person name="Martin F."/>
        </authorList>
    </citation>
    <scope>NUCLEOTIDE SEQUENCE [LARGE SCALE GENOMIC DNA]</scope>
    <source>
        <strain evidence="4">MAFF 305830</strain>
    </source>
</reference>
<feature type="compositionally biased region" description="Low complexity" evidence="1">
    <location>
        <begin position="228"/>
        <end position="239"/>
    </location>
</feature>